<proteinExistence type="predicted"/>
<sequence>MKDIVATRKMENGVAVYYQEGAEKKFESFNYSELIDLKINALDLLEDPKNYAVDPKGHKLTMKK</sequence>
<comment type="caution">
    <text evidence="1">The sequence shown here is derived from an EMBL/GenBank/DDBJ whole genome shotgun (WGS) entry which is preliminary data.</text>
</comment>
<dbReference type="AlphaFoldDB" id="A0A0W8F3N8"/>
<gene>
    <name evidence="1" type="ORF">ASZ90_014904</name>
</gene>
<accession>A0A0W8F3N8</accession>
<dbReference type="EMBL" id="LNQE01001556">
    <property type="protein sequence ID" value="KUG15441.1"/>
    <property type="molecule type" value="Genomic_DNA"/>
</dbReference>
<protein>
    <submittedName>
        <fullName evidence="1">Uncharacterized protein</fullName>
    </submittedName>
</protein>
<organism evidence="1">
    <name type="scientific">hydrocarbon metagenome</name>
    <dbReference type="NCBI Taxonomy" id="938273"/>
    <lineage>
        <taxon>unclassified sequences</taxon>
        <taxon>metagenomes</taxon>
        <taxon>ecological metagenomes</taxon>
    </lineage>
</organism>
<name>A0A0W8F3N8_9ZZZZ</name>
<evidence type="ECO:0000313" key="1">
    <source>
        <dbReference type="EMBL" id="KUG15441.1"/>
    </source>
</evidence>
<reference evidence="1" key="1">
    <citation type="journal article" date="2015" name="Proc. Natl. Acad. Sci. U.S.A.">
        <title>Networks of energetic and metabolic interactions define dynamics in microbial communities.</title>
        <authorList>
            <person name="Embree M."/>
            <person name="Liu J.K."/>
            <person name="Al-Bassam M.M."/>
            <person name="Zengler K."/>
        </authorList>
    </citation>
    <scope>NUCLEOTIDE SEQUENCE</scope>
</reference>